<proteinExistence type="predicted"/>
<sequence length="96" mass="10492">MTVPFEKLKFFDCYVDQVGPIEDGSIAILLSDVQGEFTQVWFGVLENIRQEVLQTALAAVQNNLTCGVALTGTEPDSILYRIHATNAAAKGGRGRY</sequence>
<dbReference type="EMBL" id="BOQN01000093">
    <property type="protein sequence ID" value="GIM95490.1"/>
    <property type="molecule type" value="Genomic_DNA"/>
</dbReference>
<dbReference type="RefSeq" id="WP_213011199.1">
    <property type="nucleotide sequence ID" value="NZ_BOQN01000093.1"/>
</dbReference>
<evidence type="ECO:0000313" key="2">
    <source>
        <dbReference type="Proteomes" id="UP000677082"/>
    </source>
</evidence>
<dbReference type="Proteomes" id="UP000677082">
    <property type="component" value="Unassembled WGS sequence"/>
</dbReference>
<name>A0A919TH75_9ACTN</name>
<evidence type="ECO:0000313" key="1">
    <source>
        <dbReference type="EMBL" id="GIM95490.1"/>
    </source>
</evidence>
<organism evidence="1 2">
    <name type="scientific">Paractinoplanes toevensis</name>
    <dbReference type="NCBI Taxonomy" id="571911"/>
    <lineage>
        <taxon>Bacteria</taxon>
        <taxon>Bacillati</taxon>
        <taxon>Actinomycetota</taxon>
        <taxon>Actinomycetes</taxon>
        <taxon>Micromonosporales</taxon>
        <taxon>Micromonosporaceae</taxon>
        <taxon>Paractinoplanes</taxon>
    </lineage>
</organism>
<keyword evidence="2" id="KW-1185">Reference proteome</keyword>
<reference evidence="1 2" key="1">
    <citation type="submission" date="2021-03" db="EMBL/GenBank/DDBJ databases">
        <title>Whole genome shotgun sequence of Actinoplanes toevensis NBRC 105298.</title>
        <authorList>
            <person name="Komaki H."/>
            <person name="Tamura T."/>
        </authorList>
    </citation>
    <scope>NUCLEOTIDE SEQUENCE [LARGE SCALE GENOMIC DNA]</scope>
    <source>
        <strain evidence="1 2">NBRC 105298</strain>
    </source>
</reference>
<accession>A0A919TH75</accession>
<protein>
    <submittedName>
        <fullName evidence="1">Uncharacterized protein</fullName>
    </submittedName>
</protein>
<comment type="caution">
    <text evidence="1">The sequence shown here is derived from an EMBL/GenBank/DDBJ whole genome shotgun (WGS) entry which is preliminary data.</text>
</comment>
<gene>
    <name evidence="1" type="ORF">Ato02nite_072830</name>
</gene>
<dbReference type="AlphaFoldDB" id="A0A919TH75"/>